<keyword evidence="6 8" id="KW-0443">Lipid metabolism</keyword>
<comment type="function">
    <text evidence="8">Transfers the 4'-phosphopantetheine moiety from coenzyme A to a Ser of acyl-carrier-protein.</text>
</comment>
<feature type="domain" description="4'-phosphopantetheinyl transferase" evidence="10">
    <location>
        <begin position="44"/>
        <end position="158"/>
    </location>
</feature>
<keyword evidence="4 8" id="KW-0276">Fatty acid metabolism</keyword>
<dbReference type="InterPro" id="IPR037143">
    <property type="entry name" value="4-PPantetheinyl_Trfase_dom_sf"/>
</dbReference>
<dbReference type="Gene3D" id="3.90.470.20">
    <property type="entry name" value="4'-phosphopantetheinyl transferase domain"/>
    <property type="match status" value="1"/>
</dbReference>
<proteinExistence type="inferred from homology"/>
<dbReference type="SUPFAM" id="SSF56214">
    <property type="entry name" value="4'-phosphopantetheinyl transferase"/>
    <property type="match status" value="1"/>
</dbReference>
<dbReference type="NCBIfam" id="TIGR00556">
    <property type="entry name" value="pantethn_trn"/>
    <property type="match status" value="1"/>
</dbReference>
<comment type="similarity">
    <text evidence="8">Belongs to the P-Pant transferase superfamily. AcpS family.</text>
</comment>
<keyword evidence="1 8" id="KW-0444">Lipid biosynthesis</keyword>
<keyword evidence="5 8" id="KW-0460">Magnesium</keyword>
<evidence type="ECO:0000259" key="10">
    <source>
        <dbReference type="Pfam" id="PF01648"/>
    </source>
</evidence>
<evidence type="ECO:0000256" key="7">
    <source>
        <dbReference type="ARBA" id="ARBA00023160"/>
    </source>
</evidence>
<comment type="subcellular location">
    <subcellularLocation>
        <location evidence="8">Cytoplasm</location>
    </subcellularLocation>
</comment>
<reference evidence="12" key="1">
    <citation type="submission" date="2008-10" db="EMBL/GenBank/DDBJ databases">
        <authorList>
            <person name="Molnar K."/>
        </authorList>
    </citation>
    <scope>NUCLEOTIDE SEQUENCE [LARGE SCALE GENOMIC DNA]</scope>
    <source>
        <strain evidence="12">NRRL 15998</strain>
    </source>
</reference>
<organism evidence="11 12">
    <name type="scientific">Streptomyces filamentosus NRRL 15998</name>
    <dbReference type="NCBI Taxonomy" id="457431"/>
    <lineage>
        <taxon>Bacteria</taxon>
        <taxon>Bacillati</taxon>
        <taxon>Actinomycetota</taxon>
        <taxon>Actinomycetes</taxon>
        <taxon>Kitasatosporales</taxon>
        <taxon>Streptomycetaceae</taxon>
        <taxon>Streptomyces</taxon>
    </lineage>
</organism>
<name>D6APV1_STRFL</name>
<evidence type="ECO:0000313" key="11">
    <source>
        <dbReference type="EMBL" id="EFE77763.2"/>
    </source>
</evidence>
<feature type="compositionally biased region" description="Low complexity" evidence="9">
    <location>
        <begin position="13"/>
        <end position="36"/>
    </location>
</feature>
<feature type="region of interest" description="Disordered" evidence="9">
    <location>
        <begin position="1"/>
        <end position="41"/>
    </location>
</feature>
<dbReference type="GO" id="GO:0006633">
    <property type="term" value="P:fatty acid biosynthetic process"/>
    <property type="evidence" value="ECO:0007669"/>
    <property type="project" value="UniProtKB-UniRule"/>
</dbReference>
<reference evidence="12" key="2">
    <citation type="submission" date="2008-12" db="EMBL/GenBank/DDBJ databases">
        <title>Annotation of Streptomyces roseosporus strain NRRL 15998.</title>
        <authorList>
            <consortium name="The Broad Institute Genome Sequencing Platform"/>
            <consortium name="Broad Institute Microbial Sequencing Center"/>
            <person name="Fischbach M."/>
            <person name="Ward D."/>
            <person name="Young S."/>
            <person name="Kodira C.D."/>
            <person name="Zeng Q."/>
            <person name="Koehrsen M."/>
            <person name="Godfrey P."/>
            <person name="Alvarado L."/>
            <person name="Berlin A.M."/>
            <person name="Borenstein D."/>
            <person name="Chen Z."/>
            <person name="Engels R."/>
            <person name="Freedman E."/>
            <person name="Gellesch M."/>
            <person name="Goldberg J."/>
            <person name="Griggs A."/>
            <person name="Gujja S."/>
            <person name="Heiman D.I."/>
            <person name="Hepburn T.A."/>
            <person name="Howarth C."/>
            <person name="Jen D."/>
            <person name="Larson L."/>
            <person name="Lewis B."/>
            <person name="Mehta T."/>
            <person name="Park D."/>
            <person name="Pearson M."/>
            <person name="Roberts A."/>
            <person name="Saif S."/>
            <person name="Shea T.D."/>
            <person name="Shenoy N."/>
            <person name="Sisk P."/>
            <person name="Stolte C."/>
            <person name="Sykes S.N."/>
            <person name="Walk T."/>
            <person name="White J."/>
            <person name="Yandava C."/>
            <person name="Straight P."/>
            <person name="Clardy J."/>
            <person name="Hung D."/>
            <person name="Kolter R."/>
            <person name="Mekalanos J."/>
            <person name="Walker S."/>
            <person name="Walsh C.T."/>
            <person name="Wieland B.L.C."/>
            <person name="Ilzarbe M."/>
            <person name="Galagan J."/>
            <person name="Nusbaum C."/>
            <person name="Birren B."/>
        </authorList>
    </citation>
    <scope>NUCLEOTIDE SEQUENCE [LARGE SCALE GENOMIC DNA]</scope>
    <source>
        <strain evidence="12">NRRL 15998</strain>
    </source>
</reference>
<keyword evidence="7 8" id="KW-0275">Fatty acid biosynthesis</keyword>
<dbReference type="AlphaFoldDB" id="D6APV1"/>
<keyword evidence="2 8" id="KW-0808">Transferase</keyword>
<dbReference type="GO" id="GO:0008897">
    <property type="term" value="F:holo-[acyl-carrier-protein] synthase activity"/>
    <property type="evidence" value="ECO:0007669"/>
    <property type="project" value="UniProtKB-UniRule"/>
</dbReference>
<evidence type="ECO:0000256" key="8">
    <source>
        <dbReference type="HAMAP-Rule" id="MF_00101"/>
    </source>
</evidence>
<evidence type="ECO:0000256" key="6">
    <source>
        <dbReference type="ARBA" id="ARBA00023098"/>
    </source>
</evidence>
<evidence type="ECO:0000256" key="1">
    <source>
        <dbReference type="ARBA" id="ARBA00022516"/>
    </source>
</evidence>
<dbReference type="InterPro" id="IPR008278">
    <property type="entry name" value="4-PPantetheinyl_Trfase_dom"/>
</dbReference>
<evidence type="ECO:0000256" key="4">
    <source>
        <dbReference type="ARBA" id="ARBA00022832"/>
    </source>
</evidence>
<evidence type="ECO:0000256" key="9">
    <source>
        <dbReference type="SAM" id="MobiDB-lite"/>
    </source>
</evidence>
<dbReference type="EC" id="2.7.8.7" evidence="8"/>
<keyword evidence="3 8" id="KW-0479">Metal-binding</keyword>
<evidence type="ECO:0000256" key="2">
    <source>
        <dbReference type="ARBA" id="ARBA00022679"/>
    </source>
</evidence>
<protein>
    <recommendedName>
        <fullName evidence="8">Holo-[acyl-carrier-protein] synthase</fullName>
        <shortName evidence="8">Holo-ACP synthase</shortName>
        <ecNumber evidence="8">2.7.8.7</ecNumber>
    </recommendedName>
    <alternativeName>
        <fullName evidence="8">4'-phosphopantetheinyl transferase AcpS</fullName>
    </alternativeName>
</protein>
<feature type="binding site" evidence="8">
    <location>
        <position position="47"/>
    </location>
    <ligand>
        <name>Mg(2+)</name>
        <dbReference type="ChEBI" id="CHEBI:18420"/>
    </ligand>
</feature>
<evidence type="ECO:0000313" key="12">
    <source>
        <dbReference type="Proteomes" id="UP000003986"/>
    </source>
</evidence>
<dbReference type="InterPro" id="IPR002582">
    <property type="entry name" value="ACPS"/>
</dbReference>
<dbReference type="HAMAP" id="MF_00101">
    <property type="entry name" value="AcpS"/>
    <property type="match status" value="1"/>
</dbReference>
<accession>D6APV1</accession>
<evidence type="ECO:0000256" key="5">
    <source>
        <dbReference type="ARBA" id="ARBA00022842"/>
    </source>
</evidence>
<feature type="compositionally biased region" description="Basic residues" evidence="9">
    <location>
        <begin position="1"/>
        <end position="12"/>
    </location>
</feature>
<keyword evidence="8" id="KW-0963">Cytoplasm</keyword>
<feature type="binding site" evidence="8">
    <location>
        <position position="95"/>
    </location>
    <ligand>
        <name>Mg(2+)</name>
        <dbReference type="ChEBI" id="CHEBI:18420"/>
    </ligand>
</feature>
<comment type="cofactor">
    <cofactor evidence="8">
        <name>Mg(2+)</name>
        <dbReference type="ChEBI" id="CHEBI:18420"/>
    </cofactor>
</comment>
<gene>
    <name evidence="8" type="primary">acpS</name>
    <name evidence="11" type="ORF">SSGG_05130</name>
</gene>
<dbReference type="GO" id="GO:0000287">
    <property type="term" value="F:magnesium ion binding"/>
    <property type="evidence" value="ECO:0007669"/>
    <property type="project" value="UniProtKB-UniRule"/>
</dbReference>
<dbReference type="InterPro" id="IPR004568">
    <property type="entry name" value="Ppantetheine-prot_Trfase_dom"/>
</dbReference>
<sequence>MRRRRGRARRGGPARSAYGGPAAPAARRHPWPSASPERSPPVRLGVDLQSVSRFRGIALHRIRRILFTERELAEAEGLAVDRLVERLAGRFSAKEATCKVLGRGFGQGVRWRDIEILADRFGAPEVRLSGGAHARAHEAGLTRFQLSLTHQADFVVAVAIAEEACPAPQDTRQATTPHPQGERP</sequence>
<dbReference type="EMBL" id="DS999644">
    <property type="protein sequence ID" value="EFE77763.2"/>
    <property type="molecule type" value="Genomic_DNA"/>
</dbReference>
<dbReference type="GO" id="GO:0005737">
    <property type="term" value="C:cytoplasm"/>
    <property type="evidence" value="ECO:0007669"/>
    <property type="project" value="UniProtKB-SubCell"/>
</dbReference>
<evidence type="ECO:0000256" key="3">
    <source>
        <dbReference type="ARBA" id="ARBA00022723"/>
    </source>
</evidence>
<comment type="catalytic activity">
    <reaction evidence="8">
        <text>apo-[ACP] + CoA = holo-[ACP] + adenosine 3',5'-bisphosphate + H(+)</text>
        <dbReference type="Rhea" id="RHEA:12068"/>
        <dbReference type="Rhea" id="RHEA-COMP:9685"/>
        <dbReference type="Rhea" id="RHEA-COMP:9690"/>
        <dbReference type="ChEBI" id="CHEBI:15378"/>
        <dbReference type="ChEBI" id="CHEBI:29999"/>
        <dbReference type="ChEBI" id="CHEBI:57287"/>
        <dbReference type="ChEBI" id="CHEBI:58343"/>
        <dbReference type="ChEBI" id="CHEBI:64479"/>
        <dbReference type="EC" id="2.7.8.7"/>
    </reaction>
</comment>
<dbReference type="Pfam" id="PF01648">
    <property type="entry name" value="ACPS"/>
    <property type="match status" value="1"/>
</dbReference>
<dbReference type="Proteomes" id="UP000003986">
    <property type="component" value="Unassembled WGS sequence"/>
</dbReference>